<organism evidence="1 2">
    <name type="scientific">Elysia crispata</name>
    <name type="common">lettuce slug</name>
    <dbReference type="NCBI Taxonomy" id="231223"/>
    <lineage>
        <taxon>Eukaryota</taxon>
        <taxon>Metazoa</taxon>
        <taxon>Spiralia</taxon>
        <taxon>Lophotrochozoa</taxon>
        <taxon>Mollusca</taxon>
        <taxon>Gastropoda</taxon>
        <taxon>Heterobranchia</taxon>
        <taxon>Euthyneura</taxon>
        <taxon>Panpulmonata</taxon>
        <taxon>Sacoglossa</taxon>
        <taxon>Placobranchoidea</taxon>
        <taxon>Plakobranchidae</taxon>
        <taxon>Elysia</taxon>
    </lineage>
</organism>
<evidence type="ECO:0000313" key="2">
    <source>
        <dbReference type="Proteomes" id="UP001283361"/>
    </source>
</evidence>
<protein>
    <submittedName>
        <fullName evidence="1">Uncharacterized protein</fullName>
    </submittedName>
</protein>
<accession>A0AAE1AU07</accession>
<dbReference type="Proteomes" id="UP001283361">
    <property type="component" value="Unassembled WGS sequence"/>
</dbReference>
<reference evidence="1" key="1">
    <citation type="journal article" date="2023" name="G3 (Bethesda)">
        <title>A reference genome for the long-term kleptoplast-retaining sea slug Elysia crispata morphotype clarki.</title>
        <authorList>
            <person name="Eastman K.E."/>
            <person name="Pendleton A.L."/>
            <person name="Shaikh M.A."/>
            <person name="Suttiyut T."/>
            <person name="Ogas R."/>
            <person name="Tomko P."/>
            <person name="Gavelis G."/>
            <person name="Widhalm J.R."/>
            <person name="Wisecaver J.H."/>
        </authorList>
    </citation>
    <scope>NUCLEOTIDE SEQUENCE</scope>
    <source>
        <strain evidence="1">ECLA1</strain>
    </source>
</reference>
<gene>
    <name evidence="1" type="ORF">RRG08_043392</name>
</gene>
<evidence type="ECO:0000313" key="1">
    <source>
        <dbReference type="EMBL" id="KAK3793744.1"/>
    </source>
</evidence>
<comment type="caution">
    <text evidence="1">The sequence shown here is derived from an EMBL/GenBank/DDBJ whole genome shotgun (WGS) entry which is preliminary data.</text>
</comment>
<name>A0AAE1AU07_9GAST</name>
<dbReference type="EMBL" id="JAWDGP010001179">
    <property type="protein sequence ID" value="KAK3793744.1"/>
    <property type="molecule type" value="Genomic_DNA"/>
</dbReference>
<dbReference type="AlphaFoldDB" id="A0AAE1AU07"/>
<proteinExistence type="predicted"/>
<sequence length="115" mass="12816">MESQTRRSVWIVLDPASTARLRIPDGCGKNSASTHTHTHTHPRKETFALFVASLETPFLYEKIERRKDRKATPNISHISITLGPIGLDPQLGLWCERVGGRGLHRDAVTLAADAY</sequence>
<keyword evidence="2" id="KW-1185">Reference proteome</keyword>